<protein>
    <submittedName>
        <fullName evidence="3">VOC family protein</fullName>
    </submittedName>
</protein>
<dbReference type="InterPro" id="IPR029068">
    <property type="entry name" value="Glyas_Bleomycin-R_OHBP_Dase"/>
</dbReference>
<gene>
    <name evidence="3" type="ORF">F8O01_13085</name>
</gene>
<dbReference type="EMBL" id="WBJZ01000017">
    <property type="protein sequence ID" value="KAB1654824.1"/>
    <property type="molecule type" value="Genomic_DNA"/>
</dbReference>
<name>A0A7J5BPD5_9MICO</name>
<feature type="region of interest" description="Disordered" evidence="1">
    <location>
        <begin position="101"/>
        <end position="122"/>
    </location>
</feature>
<evidence type="ECO:0000313" key="4">
    <source>
        <dbReference type="Proteomes" id="UP000467240"/>
    </source>
</evidence>
<reference evidence="3 4" key="1">
    <citation type="submission" date="2019-09" db="EMBL/GenBank/DDBJ databases">
        <title>Phylogeny of genus Pseudoclavibacter and closely related genus.</title>
        <authorList>
            <person name="Li Y."/>
        </authorList>
    </citation>
    <scope>NUCLEOTIDE SEQUENCE [LARGE SCALE GENOMIC DNA]</scope>
    <source>
        <strain evidence="3 4">DSM 23821</strain>
    </source>
</reference>
<dbReference type="AlphaFoldDB" id="A0A7J5BPD5"/>
<keyword evidence="4" id="KW-1185">Reference proteome</keyword>
<dbReference type="Pfam" id="PF13468">
    <property type="entry name" value="Glyoxalase_3"/>
    <property type="match status" value="1"/>
</dbReference>
<evidence type="ECO:0000256" key="1">
    <source>
        <dbReference type="SAM" id="MobiDB-lite"/>
    </source>
</evidence>
<feature type="domain" description="Glyoxalase-like" evidence="2">
    <location>
        <begin position="7"/>
        <end position="180"/>
    </location>
</feature>
<proteinExistence type="predicted"/>
<dbReference type="InterPro" id="IPR025870">
    <property type="entry name" value="Glyoxalase-like_dom"/>
</dbReference>
<dbReference type="RefSeq" id="WP_158041400.1">
    <property type="nucleotide sequence ID" value="NZ_JACCFV010000001.1"/>
</dbReference>
<dbReference type="OrthoDB" id="3227561at2"/>
<comment type="caution">
    <text evidence="3">The sequence shown here is derived from an EMBL/GenBank/DDBJ whole genome shotgun (WGS) entry which is preliminary data.</text>
</comment>
<dbReference type="Gene3D" id="3.10.180.10">
    <property type="entry name" value="2,3-Dihydroxybiphenyl 1,2-Dioxygenase, domain 1"/>
    <property type="match status" value="1"/>
</dbReference>
<accession>A0A7J5BPD5</accession>
<organism evidence="3 4">
    <name type="scientific">Pseudoclavibacter chungangensis</name>
    <dbReference type="NCBI Taxonomy" id="587635"/>
    <lineage>
        <taxon>Bacteria</taxon>
        <taxon>Bacillati</taxon>
        <taxon>Actinomycetota</taxon>
        <taxon>Actinomycetes</taxon>
        <taxon>Micrococcales</taxon>
        <taxon>Microbacteriaceae</taxon>
        <taxon>Pseudoclavibacter</taxon>
    </lineage>
</organism>
<sequence length="213" mass="22738">MSVPSLLDHVVLAGPDLEAAIDHVHRLTGVRAERGGRHPGGTANALIALTRDGARGTQYLEIIGPDPDREGNELPETFGIATLTEPRVVAYAIHPRDIEAQAAQAATSSHDPGPVEPLSRRTEQGTLLEWRLTRSRAALPAYLPFLIDWGETPQPGLTTGPELEVRSFTATVPDVWSAAEAATAFGSDIRFKTGDGVTLRLTVDGPKGEVTLI</sequence>
<evidence type="ECO:0000259" key="2">
    <source>
        <dbReference type="Pfam" id="PF13468"/>
    </source>
</evidence>
<dbReference type="Proteomes" id="UP000467240">
    <property type="component" value="Unassembled WGS sequence"/>
</dbReference>
<evidence type="ECO:0000313" key="3">
    <source>
        <dbReference type="EMBL" id="KAB1654824.1"/>
    </source>
</evidence>